<dbReference type="Gene3D" id="3.40.50.150">
    <property type="entry name" value="Vaccinia Virus protein VP39"/>
    <property type="match status" value="1"/>
</dbReference>
<dbReference type="KEGG" id="wgl:WIGMOR_0074"/>
<dbReference type="GO" id="GO:0003676">
    <property type="term" value="F:nucleic acid binding"/>
    <property type="evidence" value="ECO:0007669"/>
    <property type="project" value="InterPro"/>
</dbReference>
<keyword evidence="8" id="KW-0698">rRNA processing</keyword>
<comment type="similarity">
    <text evidence="2 8">Belongs to the methyltransferase superfamily. RsmD family.</text>
</comment>
<dbReference type="EC" id="2.1.1.171" evidence="3 8"/>
<dbReference type="PANTHER" id="PTHR43542">
    <property type="entry name" value="METHYLTRANSFERASE"/>
    <property type="match status" value="1"/>
</dbReference>
<evidence type="ECO:0000313" key="10">
    <source>
        <dbReference type="Proteomes" id="UP000009061"/>
    </source>
</evidence>
<comment type="function">
    <text evidence="1 8">Specifically methylates the guanine in position 966 of 16S rRNA in the assembled 30S particle.</text>
</comment>
<sequence length="191" mass="22748">MNIKNLNKHKIRIIGGKWKNTKFLVPFITDLRPTLSSIRETLFNWLAPVVQGSLCLDCFSGTGILGSEALSRYAKFVFFIEKNLYLNLRLMKKLNDLHAKNFRVITTNILIWLKKPRFSFDIVFIDPPYLNINLVNYVVYFLEKNYFLKQKSWIYIEIDRSNSDPIVPKSWKIYRKKTTKRTSYYLYSRDL</sequence>
<name>H6Q5N0_WIGGL</name>
<dbReference type="STRING" id="1142511.WIGMOR_0074"/>
<keyword evidence="10" id="KW-1185">Reference proteome</keyword>
<evidence type="ECO:0000256" key="8">
    <source>
        <dbReference type="PIRNR" id="PIRNR004553"/>
    </source>
</evidence>
<protein>
    <recommendedName>
        <fullName evidence="4 8">Ribosomal RNA small subunit methyltransferase D</fullName>
        <ecNumber evidence="3 8">2.1.1.171</ecNumber>
    </recommendedName>
</protein>
<dbReference type="InterPro" id="IPR002052">
    <property type="entry name" value="DNA_methylase_N6_adenine_CS"/>
</dbReference>
<evidence type="ECO:0000256" key="3">
    <source>
        <dbReference type="ARBA" id="ARBA00012141"/>
    </source>
</evidence>
<reference evidence="9 10" key="1">
    <citation type="journal article" date="2012" name="MBio">
        <title>Insight into the transmission biology and species-specific functional capabilities of tsetse (Diptera: glossinidae) obligate symbiont wigglesworthia.</title>
        <authorList>
            <person name="Rio R.V."/>
            <person name="Symula R.E."/>
            <person name="Wang J."/>
            <person name="Lohs C."/>
            <person name="Wu Y.N."/>
            <person name="Snyder A.K."/>
            <person name="Bjornson R.D."/>
            <person name="Oshima K."/>
            <person name="Biehl B.S."/>
            <person name="Perna N.T."/>
            <person name="Hattori M."/>
            <person name="Aksoy S."/>
        </authorList>
    </citation>
    <scope>NUCLEOTIDE SEQUENCE [LARGE SCALE GENOMIC DNA]</scope>
    <source>
        <strain evidence="9">WGM</strain>
    </source>
</reference>
<dbReference type="Pfam" id="PF03602">
    <property type="entry name" value="Cons_hypoth95"/>
    <property type="match status" value="1"/>
</dbReference>
<dbReference type="Proteomes" id="UP000009061">
    <property type="component" value="Chromosome"/>
</dbReference>
<dbReference type="PROSITE" id="PS00092">
    <property type="entry name" value="N6_MTASE"/>
    <property type="match status" value="1"/>
</dbReference>
<dbReference type="InterPro" id="IPR004398">
    <property type="entry name" value="RNA_MeTrfase_RsmD"/>
</dbReference>
<evidence type="ECO:0000256" key="7">
    <source>
        <dbReference type="ARBA" id="ARBA00048326"/>
    </source>
</evidence>
<keyword evidence="8" id="KW-0949">S-adenosyl-L-methionine</keyword>
<gene>
    <name evidence="9" type="primary">yhhF</name>
    <name evidence="9" type="ORF">WIGMOR_0074</name>
</gene>
<dbReference type="OrthoDB" id="9803017at2"/>
<dbReference type="NCBIfam" id="TIGR00095">
    <property type="entry name" value="16S rRNA (guanine(966)-N(2))-methyltransferase RsmD"/>
    <property type="match status" value="1"/>
</dbReference>
<dbReference type="InterPro" id="IPR029063">
    <property type="entry name" value="SAM-dependent_MTases_sf"/>
</dbReference>
<keyword evidence="6 8" id="KW-0808">Transferase</keyword>
<dbReference type="HOGENOM" id="CLU_075826_2_2_6"/>
<dbReference type="AlphaFoldDB" id="H6Q5N0"/>
<dbReference type="CDD" id="cd02440">
    <property type="entry name" value="AdoMet_MTases"/>
    <property type="match status" value="1"/>
</dbReference>
<dbReference type="GO" id="GO:0052913">
    <property type="term" value="F:16S rRNA (guanine(966)-N(2))-methyltransferase activity"/>
    <property type="evidence" value="ECO:0007669"/>
    <property type="project" value="UniProtKB-EC"/>
</dbReference>
<accession>H6Q5N0</accession>
<evidence type="ECO:0000313" key="9">
    <source>
        <dbReference type="EMBL" id="AFA40934.1"/>
    </source>
</evidence>
<proteinExistence type="inferred from homology"/>
<dbReference type="eggNOG" id="COG0742">
    <property type="taxonomic scope" value="Bacteria"/>
</dbReference>
<evidence type="ECO:0000256" key="5">
    <source>
        <dbReference type="ARBA" id="ARBA00022603"/>
    </source>
</evidence>
<dbReference type="RefSeq" id="WP_014353873.1">
    <property type="nucleotide sequence ID" value="NC_016893.1"/>
</dbReference>
<dbReference type="EMBL" id="CP003315">
    <property type="protein sequence ID" value="AFA40934.1"/>
    <property type="molecule type" value="Genomic_DNA"/>
</dbReference>
<evidence type="ECO:0000256" key="2">
    <source>
        <dbReference type="ARBA" id="ARBA00005269"/>
    </source>
</evidence>
<organism evidence="9 10">
    <name type="scientific">Wigglesworthia glossinidia endosymbiont of Glossina morsitans morsitans</name>
    <name type="common">Yale colony</name>
    <dbReference type="NCBI Taxonomy" id="1142511"/>
    <lineage>
        <taxon>Bacteria</taxon>
        <taxon>Pseudomonadati</taxon>
        <taxon>Pseudomonadota</taxon>
        <taxon>Gammaproteobacteria</taxon>
        <taxon>Enterobacterales</taxon>
        <taxon>Erwiniaceae</taxon>
        <taxon>Wigglesworthia</taxon>
    </lineage>
</organism>
<dbReference type="PANTHER" id="PTHR43542:SF1">
    <property type="entry name" value="METHYLTRANSFERASE"/>
    <property type="match status" value="1"/>
</dbReference>
<keyword evidence="5 8" id="KW-0489">Methyltransferase</keyword>
<evidence type="ECO:0000256" key="4">
    <source>
        <dbReference type="ARBA" id="ARBA00013682"/>
    </source>
</evidence>
<dbReference type="SUPFAM" id="SSF53335">
    <property type="entry name" value="S-adenosyl-L-methionine-dependent methyltransferases"/>
    <property type="match status" value="1"/>
</dbReference>
<comment type="catalytic activity">
    <reaction evidence="7 8">
        <text>guanosine(966) in 16S rRNA + S-adenosyl-L-methionine = N(2)-methylguanosine(966) in 16S rRNA + S-adenosyl-L-homocysteine + H(+)</text>
        <dbReference type="Rhea" id="RHEA:23548"/>
        <dbReference type="Rhea" id="RHEA-COMP:10211"/>
        <dbReference type="Rhea" id="RHEA-COMP:10212"/>
        <dbReference type="ChEBI" id="CHEBI:15378"/>
        <dbReference type="ChEBI" id="CHEBI:57856"/>
        <dbReference type="ChEBI" id="CHEBI:59789"/>
        <dbReference type="ChEBI" id="CHEBI:74269"/>
        <dbReference type="ChEBI" id="CHEBI:74481"/>
        <dbReference type="EC" id="2.1.1.171"/>
    </reaction>
</comment>
<evidence type="ECO:0000256" key="6">
    <source>
        <dbReference type="ARBA" id="ARBA00022679"/>
    </source>
</evidence>
<evidence type="ECO:0000256" key="1">
    <source>
        <dbReference type="ARBA" id="ARBA00002649"/>
    </source>
</evidence>
<dbReference type="PIRSF" id="PIRSF004553">
    <property type="entry name" value="CHP00095"/>
    <property type="match status" value="1"/>
</dbReference>